<protein>
    <recommendedName>
        <fullName evidence="1">DUF5753 domain-containing protein</fullName>
    </recommendedName>
</protein>
<dbReference type="GO" id="GO:0003677">
    <property type="term" value="F:DNA binding"/>
    <property type="evidence" value="ECO:0007669"/>
    <property type="project" value="InterPro"/>
</dbReference>
<dbReference type="SUPFAM" id="SSF47413">
    <property type="entry name" value="lambda repressor-like DNA-binding domains"/>
    <property type="match status" value="1"/>
</dbReference>
<dbReference type="InterPro" id="IPR043917">
    <property type="entry name" value="DUF5753"/>
</dbReference>
<proteinExistence type="predicted"/>
<keyword evidence="3" id="KW-1185">Reference proteome</keyword>
<feature type="domain" description="DUF5753" evidence="1">
    <location>
        <begin position="76"/>
        <end position="244"/>
    </location>
</feature>
<accession>A0A1C4YPH9</accession>
<dbReference type="Proteomes" id="UP000183585">
    <property type="component" value="Unassembled WGS sequence"/>
</dbReference>
<dbReference type="InterPro" id="IPR010982">
    <property type="entry name" value="Lambda_DNA-bd_dom_sf"/>
</dbReference>
<dbReference type="CDD" id="cd00093">
    <property type="entry name" value="HTH_XRE"/>
    <property type="match status" value="1"/>
</dbReference>
<name>A0A1C4YPH9_9ACTN</name>
<evidence type="ECO:0000313" key="2">
    <source>
        <dbReference type="EMBL" id="SCF22558.1"/>
    </source>
</evidence>
<gene>
    <name evidence="2" type="ORF">GA0070563_106316</name>
</gene>
<reference evidence="3" key="1">
    <citation type="submission" date="2016-06" db="EMBL/GenBank/DDBJ databases">
        <authorList>
            <person name="Varghese N."/>
            <person name="Submissions Spin"/>
        </authorList>
    </citation>
    <scope>NUCLEOTIDE SEQUENCE [LARGE SCALE GENOMIC DNA]</scope>
    <source>
        <strain evidence="3">DSM 43168</strain>
    </source>
</reference>
<organism evidence="2 3">
    <name type="scientific">Micromonospora carbonacea</name>
    <dbReference type="NCBI Taxonomy" id="47853"/>
    <lineage>
        <taxon>Bacteria</taxon>
        <taxon>Bacillati</taxon>
        <taxon>Actinomycetota</taxon>
        <taxon>Actinomycetes</taxon>
        <taxon>Micromonosporales</taxon>
        <taxon>Micromonosporaceae</taxon>
        <taxon>Micromonospora</taxon>
    </lineage>
</organism>
<sequence>MVHKGVQVAMVESGHTAESLAAEIGVDPKTAARWVSQGRIPQTRHRAKVAELLGRDVLELWPDVLRRKEPAWFRPWTEIEREATGLRCFESVVIPGLLQTEAYARAVLACGPLMADADDHVEARLRRCAGVFDRSRPPLSVFVIDEAALRRGEPEVMRPQLDHLVAMAQRPTVMVHVLPLNAGLHPGQAGPFVIATTPDGDDVGYLDDQAAGRITSDVAPLWAVWDTVRSVALPRDQSIDFLEERPWLT</sequence>
<dbReference type="Gene3D" id="1.10.260.40">
    <property type="entry name" value="lambda repressor-like DNA-binding domains"/>
    <property type="match status" value="1"/>
</dbReference>
<dbReference type="AlphaFoldDB" id="A0A1C4YPH9"/>
<evidence type="ECO:0000313" key="3">
    <source>
        <dbReference type="Proteomes" id="UP000183585"/>
    </source>
</evidence>
<dbReference type="Pfam" id="PF19054">
    <property type="entry name" value="DUF5753"/>
    <property type="match status" value="1"/>
</dbReference>
<evidence type="ECO:0000259" key="1">
    <source>
        <dbReference type="Pfam" id="PF19054"/>
    </source>
</evidence>
<dbReference type="InterPro" id="IPR001387">
    <property type="entry name" value="Cro/C1-type_HTH"/>
</dbReference>
<dbReference type="EMBL" id="FMCT01000006">
    <property type="protein sequence ID" value="SCF22558.1"/>
    <property type="molecule type" value="Genomic_DNA"/>
</dbReference>